<feature type="region of interest" description="Disordered" evidence="1">
    <location>
        <begin position="102"/>
        <end position="124"/>
    </location>
</feature>
<evidence type="ECO:0000313" key="5">
    <source>
        <dbReference type="Proteomes" id="UP001241988"/>
    </source>
</evidence>
<evidence type="ECO:0000313" key="4">
    <source>
        <dbReference type="EMBL" id="MDQ0430263.1"/>
    </source>
</evidence>
<dbReference type="Proteomes" id="UP001241988">
    <property type="component" value="Unassembled WGS sequence"/>
</dbReference>
<dbReference type="GO" id="GO:0034220">
    <property type="term" value="P:monoatomic ion transmembrane transport"/>
    <property type="evidence" value="ECO:0007669"/>
    <property type="project" value="UniProtKB-KW"/>
</dbReference>
<feature type="transmembrane region" description="Helical" evidence="2">
    <location>
        <begin position="48"/>
        <end position="67"/>
    </location>
</feature>
<dbReference type="InterPro" id="IPR013099">
    <property type="entry name" value="K_chnl_dom"/>
</dbReference>
<accession>A0ABU0GY13</accession>
<dbReference type="SUPFAM" id="SSF81324">
    <property type="entry name" value="Voltage-gated potassium channels"/>
    <property type="match status" value="1"/>
</dbReference>
<feature type="domain" description="Potassium channel" evidence="3">
    <location>
        <begin position="13"/>
        <end position="94"/>
    </location>
</feature>
<name>A0ABU0GY13_9BACL</name>
<keyword evidence="4" id="KW-0407">Ion channel</keyword>
<keyword evidence="2" id="KW-0472">Membrane</keyword>
<keyword evidence="2" id="KW-1133">Transmembrane helix</keyword>
<keyword evidence="5" id="KW-1185">Reference proteome</keyword>
<comment type="caution">
    <text evidence="4">The sequence shown here is derived from an EMBL/GenBank/DDBJ whole genome shotgun (WGS) entry which is preliminary data.</text>
</comment>
<evidence type="ECO:0000259" key="3">
    <source>
        <dbReference type="Pfam" id="PF07885"/>
    </source>
</evidence>
<dbReference type="Pfam" id="PF07885">
    <property type="entry name" value="Ion_trans_2"/>
    <property type="match status" value="1"/>
</dbReference>
<dbReference type="EMBL" id="JAUSWB010000008">
    <property type="protein sequence ID" value="MDQ0430263.1"/>
    <property type="molecule type" value="Genomic_DNA"/>
</dbReference>
<gene>
    <name evidence="4" type="ORF">QOZ98_003101</name>
</gene>
<keyword evidence="4" id="KW-0406">Ion transport</keyword>
<evidence type="ECO:0000256" key="1">
    <source>
        <dbReference type="SAM" id="MobiDB-lite"/>
    </source>
</evidence>
<evidence type="ECO:0000256" key="2">
    <source>
        <dbReference type="SAM" id="Phobius"/>
    </source>
</evidence>
<feature type="transmembrane region" description="Helical" evidence="2">
    <location>
        <begin position="73"/>
        <end position="93"/>
    </location>
</feature>
<organism evidence="4 5">
    <name type="scientific">Planomicrobium stackebrandtii</name>
    <dbReference type="NCBI Taxonomy" id="253160"/>
    <lineage>
        <taxon>Bacteria</taxon>
        <taxon>Bacillati</taxon>
        <taxon>Bacillota</taxon>
        <taxon>Bacilli</taxon>
        <taxon>Bacillales</taxon>
        <taxon>Caryophanaceae</taxon>
        <taxon>Planomicrobium</taxon>
    </lineage>
</organism>
<keyword evidence="2" id="KW-0812">Transmembrane</keyword>
<feature type="transmembrane region" description="Helical" evidence="2">
    <location>
        <begin position="6"/>
        <end position="27"/>
    </location>
</feature>
<proteinExistence type="predicted"/>
<dbReference type="RefSeq" id="WP_308788239.1">
    <property type="nucleotide sequence ID" value="NZ_JAUSWB010000008.1"/>
</dbReference>
<keyword evidence="4" id="KW-0813">Transport</keyword>
<feature type="compositionally biased region" description="Basic and acidic residues" evidence="1">
    <location>
        <begin position="102"/>
        <end position="117"/>
    </location>
</feature>
<protein>
    <submittedName>
        <fullName evidence="4">Potassium channel LctB</fullName>
    </submittedName>
</protein>
<sequence length="124" mass="13591">MHTSLFTKLFLVMTVITLGFAVIYYVLSLNTDILRVSDETGRAGGDNFWDYLYFSGVTILSIGYGDLVPVGSARFFAVIQAALGLLLPSAYFVKAFSEMGDKEKEGQGNRSDKKIEGEEGEDGE</sequence>
<dbReference type="Gene3D" id="1.10.287.70">
    <property type="match status" value="1"/>
</dbReference>
<reference evidence="4 5" key="1">
    <citation type="submission" date="2023-07" db="EMBL/GenBank/DDBJ databases">
        <title>Genomic Encyclopedia of Type Strains, Phase IV (KMG-IV): sequencing the most valuable type-strain genomes for metagenomic binning, comparative biology and taxonomic classification.</title>
        <authorList>
            <person name="Goeker M."/>
        </authorList>
    </citation>
    <scope>NUCLEOTIDE SEQUENCE [LARGE SCALE GENOMIC DNA]</scope>
    <source>
        <strain evidence="4 5">DSM 16419</strain>
    </source>
</reference>